<evidence type="ECO:0000256" key="5">
    <source>
        <dbReference type="SAM" id="MobiDB-lite"/>
    </source>
</evidence>
<keyword evidence="8" id="KW-1185">Reference proteome</keyword>
<evidence type="ECO:0000256" key="1">
    <source>
        <dbReference type="ARBA" id="ARBA00022723"/>
    </source>
</evidence>
<sequence>MRRTLHQFHHAPKPAAAGRLARAPGLEYPATAMKPDELGPMRTLLLQRRAELLKGGDVPVEFEHNEVVTKPDEDAAPLAEMTQVIASNRNRARTEALAAIDDALRRMADDPEEFGLCEACDEPIAQRRLLLVPTATLCATCQREDEQANSGRGRSRRHLTDYR</sequence>
<reference evidence="7" key="1">
    <citation type="submission" date="2022-11" db="EMBL/GenBank/DDBJ databases">
        <title>Minimal conservation of predation-associated metabolite biosynthetic gene clusters underscores biosynthetic potential of Myxococcota including descriptions for ten novel species: Archangium lansinium sp. nov., Myxococcus landrumus sp. nov., Nannocystis bai.</title>
        <authorList>
            <person name="Ahearne A."/>
            <person name="Stevens C."/>
            <person name="Dowd S."/>
        </authorList>
    </citation>
    <scope>NUCLEOTIDE SEQUENCE</scope>
    <source>
        <strain evidence="7">Fl3</strain>
    </source>
</reference>
<dbReference type="PROSITE" id="PS51128">
    <property type="entry name" value="ZF_DKSA_2"/>
    <property type="match status" value="1"/>
</dbReference>
<evidence type="ECO:0000313" key="8">
    <source>
        <dbReference type="Proteomes" id="UP001164459"/>
    </source>
</evidence>
<evidence type="ECO:0000256" key="4">
    <source>
        <dbReference type="PROSITE-ProRule" id="PRU00510"/>
    </source>
</evidence>
<dbReference type="Proteomes" id="UP001164459">
    <property type="component" value="Chromosome"/>
</dbReference>
<dbReference type="RefSeq" id="WP_269035060.1">
    <property type="nucleotide sequence ID" value="NZ_CP114040.1"/>
</dbReference>
<organism evidence="7 8">
    <name type="scientific">Nannocystis punicea</name>
    <dbReference type="NCBI Taxonomy" id="2995304"/>
    <lineage>
        <taxon>Bacteria</taxon>
        <taxon>Pseudomonadati</taxon>
        <taxon>Myxococcota</taxon>
        <taxon>Polyangia</taxon>
        <taxon>Nannocystales</taxon>
        <taxon>Nannocystaceae</taxon>
        <taxon>Nannocystis</taxon>
    </lineage>
</organism>
<dbReference type="InterPro" id="IPR000962">
    <property type="entry name" value="Znf_DskA_TraR"/>
</dbReference>
<dbReference type="PANTHER" id="PTHR33823:SF4">
    <property type="entry name" value="GENERAL STRESS PROTEIN 16O"/>
    <property type="match status" value="1"/>
</dbReference>
<protein>
    <submittedName>
        <fullName evidence="7">TraR/DksA family transcriptional regulator</fullName>
    </submittedName>
</protein>
<dbReference type="EMBL" id="CP114040">
    <property type="protein sequence ID" value="WAS92703.1"/>
    <property type="molecule type" value="Genomic_DNA"/>
</dbReference>
<dbReference type="InterPro" id="IPR037187">
    <property type="entry name" value="DnaK_N"/>
</dbReference>
<dbReference type="InterPro" id="IPR020458">
    <property type="entry name" value="Znf_DskA_TraR_CS"/>
</dbReference>
<dbReference type="Pfam" id="PF01258">
    <property type="entry name" value="zf-dskA_traR"/>
    <property type="match status" value="1"/>
</dbReference>
<feature type="region of interest" description="Disordered" evidence="5">
    <location>
        <begin position="143"/>
        <end position="163"/>
    </location>
</feature>
<name>A0ABY7H0K1_9BACT</name>
<evidence type="ECO:0000313" key="7">
    <source>
        <dbReference type="EMBL" id="WAS92703.1"/>
    </source>
</evidence>
<evidence type="ECO:0000259" key="6">
    <source>
        <dbReference type="Pfam" id="PF01258"/>
    </source>
</evidence>
<dbReference type="PROSITE" id="PS01102">
    <property type="entry name" value="ZF_DKSA_1"/>
    <property type="match status" value="1"/>
</dbReference>
<dbReference type="PANTHER" id="PTHR33823">
    <property type="entry name" value="RNA POLYMERASE-BINDING TRANSCRIPTION FACTOR DKSA-RELATED"/>
    <property type="match status" value="1"/>
</dbReference>
<keyword evidence="1" id="KW-0479">Metal-binding</keyword>
<dbReference type="Gene3D" id="1.20.120.910">
    <property type="entry name" value="DksA, coiled-coil domain"/>
    <property type="match status" value="1"/>
</dbReference>
<evidence type="ECO:0000256" key="2">
    <source>
        <dbReference type="ARBA" id="ARBA00022771"/>
    </source>
</evidence>
<feature type="domain" description="Zinc finger DksA/TraR C4-type" evidence="6">
    <location>
        <begin position="114"/>
        <end position="147"/>
    </location>
</feature>
<evidence type="ECO:0000256" key="3">
    <source>
        <dbReference type="ARBA" id="ARBA00022833"/>
    </source>
</evidence>
<keyword evidence="2" id="KW-0863">Zinc-finger</keyword>
<feature type="zinc finger region" description="dksA C4-type" evidence="4">
    <location>
        <begin position="117"/>
        <end position="141"/>
    </location>
</feature>
<gene>
    <name evidence="7" type="ORF">O0S08_41525</name>
</gene>
<proteinExistence type="predicted"/>
<accession>A0ABY7H0K1</accession>
<keyword evidence="3" id="KW-0862">Zinc</keyword>
<dbReference type="SUPFAM" id="SSF57716">
    <property type="entry name" value="Glucocorticoid receptor-like (DNA-binding domain)"/>
    <property type="match status" value="1"/>
</dbReference>
<dbReference type="SUPFAM" id="SSF109635">
    <property type="entry name" value="DnaK suppressor protein DksA, alpha-hairpin domain"/>
    <property type="match status" value="1"/>
</dbReference>